<dbReference type="Gene3D" id="3.90.550.10">
    <property type="entry name" value="Spore Coat Polysaccharide Biosynthesis Protein SpsA, Chain A"/>
    <property type="match status" value="1"/>
</dbReference>
<dbReference type="InterPro" id="IPR050256">
    <property type="entry name" value="Glycosyltransferase_2"/>
</dbReference>
<feature type="domain" description="Low-salt glycan biosynthesis hexosyltransferase Agl6 C-terminal transmembrane region" evidence="3">
    <location>
        <begin position="286"/>
        <end position="378"/>
    </location>
</feature>
<evidence type="ECO:0000259" key="2">
    <source>
        <dbReference type="Pfam" id="PF00535"/>
    </source>
</evidence>
<dbReference type="Pfam" id="PF00535">
    <property type="entry name" value="Glycos_transf_2"/>
    <property type="match status" value="1"/>
</dbReference>
<name>A0A6G6GKP3_9FLAO</name>
<keyword evidence="1" id="KW-0472">Membrane</keyword>
<evidence type="ECO:0000256" key="1">
    <source>
        <dbReference type="SAM" id="Phobius"/>
    </source>
</evidence>
<dbReference type="PANTHER" id="PTHR48090:SF7">
    <property type="entry name" value="RFBJ PROTEIN"/>
    <property type="match status" value="1"/>
</dbReference>
<reference evidence="4 5" key="1">
    <citation type="submission" date="2020-02" db="EMBL/GenBank/DDBJ databases">
        <title>Complete genome sequence of Flavobacteriaceae bacterium.</title>
        <authorList>
            <person name="Kim S.-J."/>
            <person name="Kim Y.-S."/>
            <person name="Kim K.-H."/>
        </authorList>
    </citation>
    <scope>NUCLEOTIDE SEQUENCE [LARGE SCALE GENOMIC DNA]</scope>
    <source>
        <strain evidence="4 5">RR4-40</strain>
    </source>
</reference>
<evidence type="ECO:0000313" key="5">
    <source>
        <dbReference type="Proteomes" id="UP000505306"/>
    </source>
</evidence>
<keyword evidence="1" id="KW-0812">Transmembrane</keyword>
<dbReference type="AlphaFoldDB" id="A0A6G6GKP3"/>
<keyword evidence="1" id="KW-1133">Transmembrane helix</keyword>
<organism evidence="4 5">
    <name type="scientific">Rasiella rasia</name>
    <dbReference type="NCBI Taxonomy" id="2744027"/>
    <lineage>
        <taxon>Bacteria</taxon>
        <taxon>Pseudomonadati</taxon>
        <taxon>Bacteroidota</taxon>
        <taxon>Flavobacteriia</taxon>
        <taxon>Flavobacteriales</taxon>
        <taxon>Flavobacteriaceae</taxon>
        <taxon>Rasiella</taxon>
    </lineage>
</organism>
<feature type="domain" description="Glycosyltransferase 2-like" evidence="2">
    <location>
        <begin position="6"/>
        <end position="165"/>
    </location>
</feature>
<evidence type="ECO:0000313" key="4">
    <source>
        <dbReference type="EMBL" id="QIE59087.1"/>
    </source>
</evidence>
<dbReference type="RefSeq" id="WP_164679117.1">
    <property type="nucleotide sequence ID" value="NZ_CP049057.1"/>
</dbReference>
<dbReference type="InterPro" id="IPR058718">
    <property type="entry name" value="Agl6_TM_C"/>
</dbReference>
<dbReference type="InterPro" id="IPR029044">
    <property type="entry name" value="Nucleotide-diphossugar_trans"/>
</dbReference>
<dbReference type="InterPro" id="IPR001173">
    <property type="entry name" value="Glyco_trans_2-like"/>
</dbReference>
<dbReference type="GO" id="GO:0016740">
    <property type="term" value="F:transferase activity"/>
    <property type="evidence" value="ECO:0007669"/>
    <property type="project" value="UniProtKB-KW"/>
</dbReference>
<dbReference type="EMBL" id="CP049057">
    <property type="protein sequence ID" value="QIE59087.1"/>
    <property type="molecule type" value="Genomic_DNA"/>
</dbReference>
<feature type="transmembrane region" description="Helical" evidence="1">
    <location>
        <begin position="357"/>
        <end position="379"/>
    </location>
</feature>
<dbReference type="Pfam" id="PF26629">
    <property type="entry name" value="GT2_TM_C"/>
    <property type="match status" value="1"/>
</dbReference>
<dbReference type="PANTHER" id="PTHR48090">
    <property type="entry name" value="UNDECAPRENYL-PHOSPHATE 4-DEOXY-4-FORMAMIDO-L-ARABINOSE TRANSFERASE-RELATED"/>
    <property type="match status" value="1"/>
</dbReference>
<proteinExistence type="predicted"/>
<accession>A0A6G6GKP3</accession>
<dbReference type="CDD" id="cd04179">
    <property type="entry name" value="DPM_DPG-synthase_like"/>
    <property type="match status" value="1"/>
</dbReference>
<dbReference type="Proteomes" id="UP000505306">
    <property type="component" value="Chromosome"/>
</dbReference>
<protein>
    <submittedName>
        <fullName evidence="4">Glycosyltransferase</fullName>
    </submittedName>
</protein>
<gene>
    <name evidence="4" type="ORF">G5B37_05780</name>
</gene>
<dbReference type="SUPFAM" id="SSF53448">
    <property type="entry name" value="Nucleotide-diphospho-sugar transferases"/>
    <property type="match status" value="1"/>
</dbReference>
<keyword evidence="5" id="KW-1185">Reference proteome</keyword>
<feature type="transmembrane region" description="Helical" evidence="1">
    <location>
        <begin position="315"/>
        <end position="337"/>
    </location>
</feature>
<sequence length="381" mass="42528">MNPELSVVMPCLNEAETLAICIKKAQGFFERENVRGEVVIADNGSTDGSQKIARDLNARVVDVPAKGYGNALIGGITAAEGTYVMMGDADDSYDFSNMMPYLVKLREGYDLVMGNRFKGGIAKGAMPFLHKYLGNPVLSFIGRLFFKAKIGDFHCGLRGFSKDAFGRMELKTTGMEFASEMIVKASLKEMKIAEVPTTLSVDGRTRPPHLNTWRDGWRHLRFLVLYSPKWLFYYPGFLMFFFGLVISAILVYNPVTIGSVTFDVHTLLFTAVCMLIGFQFIVFYGLTKVFTVENGLLPKSKNYDKQFQFINLEKGLIVGALLIIAGVVLSFLAYNYWQDINFGDITNSNTLRIVIPAVTTMLLGVQVILFSLFFSILGLKR</sequence>
<evidence type="ECO:0000259" key="3">
    <source>
        <dbReference type="Pfam" id="PF26629"/>
    </source>
</evidence>
<keyword evidence="4" id="KW-0808">Transferase</keyword>
<dbReference type="KEGG" id="mgel:G5B37_05780"/>
<feature type="transmembrane region" description="Helical" evidence="1">
    <location>
        <begin position="264"/>
        <end position="286"/>
    </location>
</feature>
<feature type="transmembrane region" description="Helical" evidence="1">
    <location>
        <begin position="231"/>
        <end position="252"/>
    </location>
</feature>